<accession>A0A2H3EUR7</accession>
<dbReference type="AlphaFoldDB" id="A0A2H3EUR7"/>
<reference evidence="2" key="1">
    <citation type="journal article" date="2017" name="Nat. Ecol. Evol.">
        <title>Genome expansion and lineage-specific genetic innovations in the forest pathogenic fungi Armillaria.</title>
        <authorList>
            <person name="Sipos G."/>
            <person name="Prasanna A.N."/>
            <person name="Walter M.C."/>
            <person name="O'Connor E."/>
            <person name="Balint B."/>
            <person name="Krizsan K."/>
            <person name="Kiss B."/>
            <person name="Hess J."/>
            <person name="Varga T."/>
            <person name="Slot J."/>
            <person name="Riley R."/>
            <person name="Boka B."/>
            <person name="Rigling D."/>
            <person name="Barry K."/>
            <person name="Lee J."/>
            <person name="Mihaltcheva S."/>
            <person name="LaButti K."/>
            <person name="Lipzen A."/>
            <person name="Waldron R."/>
            <person name="Moloney N.M."/>
            <person name="Sperisen C."/>
            <person name="Kredics L."/>
            <person name="Vagvoelgyi C."/>
            <person name="Patrignani A."/>
            <person name="Fitzpatrick D."/>
            <person name="Nagy I."/>
            <person name="Doyle S."/>
            <person name="Anderson J.B."/>
            <person name="Grigoriev I.V."/>
            <person name="Gueldener U."/>
            <person name="Muensterkoetter M."/>
            <person name="Nagy L.G."/>
        </authorList>
    </citation>
    <scope>NUCLEOTIDE SEQUENCE [LARGE SCALE GENOMIC DNA]</scope>
    <source>
        <strain evidence="2">Ar21-2</strain>
    </source>
</reference>
<dbReference type="Proteomes" id="UP000217790">
    <property type="component" value="Unassembled WGS sequence"/>
</dbReference>
<gene>
    <name evidence="1" type="ORF">ARMGADRAFT_1056453</name>
</gene>
<dbReference type="EMBL" id="KZ293644">
    <property type="protein sequence ID" value="PBL03224.1"/>
    <property type="molecule type" value="Genomic_DNA"/>
</dbReference>
<organism evidence="1 2">
    <name type="scientific">Armillaria gallica</name>
    <name type="common">Bulbous honey fungus</name>
    <name type="synonym">Armillaria bulbosa</name>
    <dbReference type="NCBI Taxonomy" id="47427"/>
    <lineage>
        <taxon>Eukaryota</taxon>
        <taxon>Fungi</taxon>
        <taxon>Dikarya</taxon>
        <taxon>Basidiomycota</taxon>
        <taxon>Agaricomycotina</taxon>
        <taxon>Agaricomycetes</taxon>
        <taxon>Agaricomycetidae</taxon>
        <taxon>Agaricales</taxon>
        <taxon>Marasmiineae</taxon>
        <taxon>Physalacriaceae</taxon>
        <taxon>Armillaria</taxon>
    </lineage>
</organism>
<evidence type="ECO:0000313" key="2">
    <source>
        <dbReference type="Proteomes" id="UP000217790"/>
    </source>
</evidence>
<proteinExistence type="predicted"/>
<protein>
    <submittedName>
        <fullName evidence="1">Uncharacterized protein</fullName>
    </submittedName>
</protein>
<name>A0A2H3EUR7_ARMGA</name>
<sequence>MAARPPISDAPTIRRWLTSIDLHVNALISTEGFETGYTTLEYNPEFPRLSGWLVGSSEGRKAQGTKNNNRMKNIFRNAPDGPEGKVVTSYAVTKRRWFLSGCHVFTSEASSRNVEADYILKQGSNYIYDEHGGGRKANLFEFEVYVRLKAGGECTFTPRE</sequence>
<keyword evidence="2" id="KW-1185">Reference proteome</keyword>
<dbReference type="InParanoid" id="A0A2H3EUR7"/>
<evidence type="ECO:0000313" key="1">
    <source>
        <dbReference type="EMBL" id="PBL03224.1"/>
    </source>
</evidence>